<name>A0A2W7RM37_9RHOB</name>
<evidence type="ECO:0000256" key="5">
    <source>
        <dbReference type="HAMAP-Rule" id="MF_00099"/>
    </source>
</evidence>
<dbReference type="SUPFAM" id="SSF52738">
    <property type="entry name" value="Methylesterase CheB, C-terminal domain"/>
    <property type="match status" value="1"/>
</dbReference>
<dbReference type="GO" id="GO:0000156">
    <property type="term" value="F:phosphorelay response regulator activity"/>
    <property type="evidence" value="ECO:0007669"/>
    <property type="project" value="InterPro"/>
</dbReference>
<dbReference type="NCBIfam" id="NF009206">
    <property type="entry name" value="PRK12555.1"/>
    <property type="match status" value="1"/>
</dbReference>
<dbReference type="InterPro" id="IPR001789">
    <property type="entry name" value="Sig_transdc_resp-reg_receiver"/>
</dbReference>
<keyword evidence="1 5" id="KW-0963">Cytoplasm</keyword>
<dbReference type="PANTHER" id="PTHR42872">
    <property type="entry name" value="PROTEIN-GLUTAMATE METHYLESTERASE/PROTEIN-GLUTAMINE GLUTAMINASE"/>
    <property type="match status" value="1"/>
</dbReference>
<evidence type="ECO:0000313" key="11">
    <source>
        <dbReference type="Proteomes" id="UP000249538"/>
    </source>
</evidence>
<keyword evidence="2 5" id="KW-0145">Chemotaxis</keyword>
<feature type="active site" evidence="5 6">
    <location>
        <position position="188"/>
    </location>
</feature>
<feature type="domain" description="CheB-type methylesterase" evidence="9">
    <location>
        <begin position="175"/>
        <end position="368"/>
    </location>
</feature>
<dbReference type="Proteomes" id="UP000249538">
    <property type="component" value="Unassembled WGS sequence"/>
</dbReference>
<evidence type="ECO:0000256" key="4">
    <source>
        <dbReference type="ARBA" id="ARBA00048267"/>
    </source>
</evidence>
<proteinExistence type="inferred from homology"/>
<accession>A0A2W7RM37</accession>
<dbReference type="InterPro" id="IPR011006">
    <property type="entry name" value="CheY-like_superfamily"/>
</dbReference>
<evidence type="ECO:0000256" key="6">
    <source>
        <dbReference type="PROSITE-ProRule" id="PRU00050"/>
    </source>
</evidence>
<dbReference type="GO" id="GO:0050568">
    <property type="term" value="F:protein-glutamine glutaminase activity"/>
    <property type="evidence" value="ECO:0007669"/>
    <property type="project" value="UniProtKB-UniRule"/>
</dbReference>
<dbReference type="SUPFAM" id="SSF52172">
    <property type="entry name" value="CheY-like"/>
    <property type="match status" value="1"/>
</dbReference>
<evidence type="ECO:0000259" key="8">
    <source>
        <dbReference type="PROSITE" id="PS50110"/>
    </source>
</evidence>
<organism evidence="10 11">
    <name type="scientific">Cereibacter changlensis</name>
    <dbReference type="NCBI Taxonomy" id="402884"/>
    <lineage>
        <taxon>Bacteria</taxon>
        <taxon>Pseudomonadati</taxon>
        <taxon>Pseudomonadota</taxon>
        <taxon>Alphaproteobacteria</taxon>
        <taxon>Rhodobacterales</taxon>
        <taxon>Paracoccaceae</taxon>
        <taxon>Cereibacter</taxon>
    </lineage>
</organism>
<evidence type="ECO:0000256" key="3">
    <source>
        <dbReference type="ARBA" id="ARBA00022801"/>
    </source>
</evidence>
<dbReference type="PROSITE" id="PS50110">
    <property type="entry name" value="RESPONSE_REGULATORY"/>
    <property type="match status" value="1"/>
</dbReference>
<comment type="caution">
    <text evidence="10">The sequence shown here is derived from an EMBL/GenBank/DDBJ whole genome shotgun (WGS) entry which is preliminary data.</text>
</comment>
<feature type="active site" evidence="5 6">
    <location>
        <position position="214"/>
    </location>
</feature>
<keyword evidence="3 5" id="KW-0378">Hydrolase</keyword>
<evidence type="ECO:0000259" key="9">
    <source>
        <dbReference type="PROSITE" id="PS50122"/>
    </source>
</evidence>
<comment type="domain">
    <text evidence="5">Contains a C-terminal catalytic domain, and an N-terminal region which modulates catalytic activity.</text>
</comment>
<comment type="catalytic activity">
    <reaction evidence="4 5">
        <text>[protein]-L-glutamate 5-O-methyl ester + H2O = L-glutamyl-[protein] + methanol + H(+)</text>
        <dbReference type="Rhea" id="RHEA:23236"/>
        <dbReference type="Rhea" id="RHEA-COMP:10208"/>
        <dbReference type="Rhea" id="RHEA-COMP:10311"/>
        <dbReference type="ChEBI" id="CHEBI:15377"/>
        <dbReference type="ChEBI" id="CHEBI:15378"/>
        <dbReference type="ChEBI" id="CHEBI:17790"/>
        <dbReference type="ChEBI" id="CHEBI:29973"/>
        <dbReference type="ChEBI" id="CHEBI:82795"/>
        <dbReference type="EC" id="3.1.1.61"/>
    </reaction>
</comment>
<evidence type="ECO:0000256" key="1">
    <source>
        <dbReference type="ARBA" id="ARBA00022490"/>
    </source>
</evidence>
<dbReference type="CDD" id="cd16432">
    <property type="entry name" value="CheB_Rec"/>
    <property type="match status" value="1"/>
</dbReference>
<evidence type="ECO:0000256" key="2">
    <source>
        <dbReference type="ARBA" id="ARBA00022500"/>
    </source>
</evidence>
<dbReference type="CDD" id="cd17541">
    <property type="entry name" value="REC_CheB-like"/>
    <property type="match status" value="1"/>
</dbReference>
<gene>
    <name evidence="5" type="primary">cheB</name>
    <name evidence="10" type="ORF">LX76_03108</name>
</gene>
<dbReference type="Gene3D" id="3.40.50.2300">
    <property type="match status" value="1"/>
</dbReference>
<comment type="function">
    <text evidence="5">Involved in chemotaxis. Part of a chemotaxis signal transduction system that modulates chemotaxis in response to various stimuli. Catalyzes the demethylation of specific methylglutamate residues introduced into the chemoreceptors (methyl-accepting chemotaxis proteins or MCP) by CheR. Also mediates the irreversible deamidation of specific glutamine residues to glutamic acid.</text>
</comment>
<sequence length="376" mass="39586">MTQSTVSKDSNALRVMVVDDSASIRSAFSAIITADPGLSLMAAAPDAFVAVEKMRQEVPDVILLDLEMPRMDGLTFLKKIMAQRPIPVVVCSSHTDAGSDAMMKALEIGAAEVLAKPRLDTVIARQEAAVRIGDALRAAAQSRKATARRARPSAALAPGEKLLADVILPPLPPRPVPATEPVIVIGASTGGIDALKLLLESLPAEAPPVVIVQHMPEHFTLAFARRLNTLCTVTINEAKDGDVLQPGNVLIAPGNFHMLLRRVSSHYRVSILEGPCVSRHRPSVDVLFRSAAQAAGANAMGIILTGMGDDGARCMAEMRAAGAHTVAQDEASCIVFGMPKEAIAHGGVTKILPLSQIAGEILSFAERHNPGGRGRG</sequence>
<dbReference type="EC" id="3.1.1.61" evidence="5"/>
<dbReference type="HAMAP" id="MF_00099">
    <property type="entry name" value="CheB_chemtxs"/>
    <property type="match status" value="1"/>
</dbReference>
<dbReference type="InterPro" id="IPR008248">
    <property type="entry name" value="CheB-like"/>
</dbReference>
<comment type="PTM">
    <text evidence="5">Phosphorylated by CheA. Phosphorylation of the N-terminal regulatory domain activates the methylesterase activity.</text>
</comment>
<dbReference type="GO" id="GO:0006935">
    <property type="term" value="P:chemotaxis"/>
    <property type="evidence" value="ECO:0007669"/>
    <property type="project" value="UniProtKB-UniRule"/>
</dbReference>
<dbReference type="EC" id="3.5.1.44" evidence="5"/>
<evidence type="ECO:0000256" key="7">
    <source>
        <dbReference type="PROSITE-ProRule" id="PRU00169"/>
    </source>
</evidence>
<dbReference type="Pfam" id="PF01339">
    <property type="entry name" value="CheB_methylest"/>
    <property type="match status" value="1"/>
</dbReference>
<feature type="domain" description="Response regulatory" evidence="8">
    <location>
        <begin position="14"/>
        <end position="131"/>
    </location>
</feature>
<dbReference type="InterPro" id="IPR000673">
    <property type="entry name" value="Sig_transdc_resp-reg_Me-estase"/>
</dbReference>
<dbReference type="RefSeq" id="WP_111467432.1">
    <property type="nucleotide sequence ID" value="NZ_QKZS01000009.1"/>
</dbReference>
<dbReference type="Pfam" id="PF00072">
    <property type="entry name" value="Response_reg"/>
    <property type="match status" value="1"/>
</dbReference>
<comment type="catalytic activity">
    <reaction evidence="5">
        <text>L-glutaminyl-[protein] + H2O = L-glutamyl-[protein] + NH4(+)</text>
        <dbReference type="Rhea" id="RHEA:16441"/>
        <dbReference type="Rhea" id="RHEA-COMP:10207"/>
        <dbReference type="Rhea" id="RHEA-COMP:10208"/>
        <dbReference type="ChEBI" id="CHEBI:15377"/>
        <dbReference type="ChEBI" id="CHEBI:28938"/>
        <dbReference type="ChEBI" id="CHEBI:29973"/>
        <dbReference type="ChEBI" id="CHEBI:30011"/>
        <dbReference type="EC" id="3.5.1.44"/>
    </reaction>
</comment>
<dbReference type="Gene3D" id="3.40.50.180">
    <property type="entry name" value="Methylesterase CheB, C-terminal domain"/>
    <property type="match status" value="1"/>
</dbReference>
<dbReference type="SMART" id="SM00448">
    <property type="entry name" value="REC"/>
    <property type="match status" value="1"/>
</dbReference>
<dbReference type="PROSITE" id="PS50122">
    <property type="entry name" value="CHEB"/>
    <property type="match status" value="1"/>
</dbReference>
<dbReference type="InterPro" id="IPR035909">
    <property type="entry name" value="CheB_C"/>
</dbReference>
<dbReference type="PANTHER" id="PTHR42872:SF6">
    <property type="entry name" value="PROTEIN-GLUTAMATE METHYLESTERASE_PROTEIN-GLUTAMINE GLUTAMINASE"/>
    <property type="match status" value="1"/>
</dbReference>
<dbReference type="PIRSF" id="PIRSF000876">
    <property type="entry name" value="RR_chemtxs_CheB"/>
    <property type="match status" value="1"/>
</dbReference>
<dbReference type="NCBIfam" id="NF001965">
    <property type="entry name" value="PRK00742.1"/>
    <property type="match status" value="1"/>
</dbReference>
<comment type="similarity">
    <text evidence="5">Belongs to the CheB family.</text>
</comment>
<feature type="active site" evidence="5 6">
    <location>
        <position position="310"/>
    </location>
</feature>
<dbReference type="EMBL" id="QKZS01000009">
    <property type="protein sequence ID" value="PZX51755.1"/>
    <property type="molecule type" value="Genomic_DNA"/>
</dbReference>
<comment type="subcellular location">
    <subcellularLocation>
        <location evidence="5">Cytoplasm</location>
    </subcellularLocation>
</comment>
<evidence type="ECO:0000313" key="10">
    <source>
        <dbReference type="EMBL" id="PZX51755.1"/>
    </source>
</evidence>
<dbReference type="AlphaFoldDB" id="A0A2W7RM37"/>
<dbReference type="GO" id="GO:0005737">
    <property type="term" value="C:cytoplasm"/>
    <property type="evidence" value="ECO:0007669"/>
    <property type="project" value="UniProtKB-SubCell"/>
</dbReference>
<feature type="modified residue" description="4-aspartylphosphate" evidence="5 7">
    <location>
        <position position="65"/>
    </location>
</feature>
<keyword evidence="5 7" id="KW-0597">Phosphoprotein</keyword>
<protein>
    <recommendedName>
        <fullName evidence="5">Protein-glutamate methylesterase/protein-glutamine glutaminase</fullName>
        <ecNumber evidence="5">3.1.1.61</ecNumber>
        <ecNumber evidence="5">3.5.1.44</ecNumber>
    </recommendedName>
</protein>
<dbReference type="GO" id="GO:0008984">
    <property type="term" value="F:protein-glutamate methylesterase activity"/>
    <property type="evidence" value="ECO:0007669"/>
    <property type="project" value="UniProtKB-UniRule"/>
</dbReference>
<reference evidence="10 11" key="1">
    <citation type="submission" date="2018-06" db="EMBL/GenBank/DDBJ databases">
        <title>Genomic Encyclopedia of Archaeal and Bacterial Type Strains, Phase II (KMG-II): from individual species to whole genera.</title>
        <authorList>
            <person name="Goeker M."/>
        </authorList>
    </citation>
    <scope>NUCLEOTIDE SEQUENCE [LARGE SCALE GENOMIC DNA]</scope>
    <source>
        <strain evidence="10 11">DSM 18774</strain>
    </source>
</reference>